<feature type="transmembrane region" description="Helical" evidence="6">
    <location>
        <begin position="57"/>
        <end position="74"/>
    </location>
</feature>
<feature type="compositionally biased region" description="Basic residues" evidence="5">
    <location>
        <begin position="317"/>
        <end position="345"/>
    </location>
</feature>
<evidence type="ECO:0000256" key="4">
    <source>
        <dbReference type="ARBA" id="ARBA00023136"/>
    </source>
</evidence>
<evidence type="ECO:0000256" key="3">
    <source>
        <dbReference type="ARBA" id="ARBA00022989"/>
    </source>
</evidence>
<gene>
    <name evidence="7" type="ORF">BDY21DRAFT_325892</name>
</gene>
<keyword evidence="2 6" id="KW-0812">Transmembrane</keyword>
<keyword evidence="8" id="KW-1185">Reference proteome</keyword>
<evidence type="ECO:0000256" key="5">
    <source>
        <dbReference type="SAM" id="MobiDB-lite"/>
    </source>
</evidence>
<dbReference type="InterPro" id="IPR007568">
    <property type="entry name" value="RTA1"/>
</dbReference>
<feature type="transmembrane region" description="Helical" evidence="6">
    <location>
        <begin position="279"/>
        <end position="299"/>
    </location>
</feature>
<dbReference type="Proteomes" id="UP000799766">
    <property type="component" value="Unassembled WGS sequence"/>
</dbReference>
<evidence type="ECO:0000256" key="6">
    <source>
        <dbReference type="SAM" id="Phobius"/>
    </source>
</evidence>
<protein>
    <submittedName>
        <fullName evidence="7">RTA1 like protein-domain-containing protein</fullName>
    </submittedName>
</protein>
<dbReference type="AlphaFoldDB" id="A0A6A6NSM1"/>
<sequence>MTTFVTSVVPTLTSTIRNTMPGSTTTSAQPTCTTATPGKYGHVPADACNAYYSYDPSFVAAVTFAVFFGISTVTHFGQAIWYKKKYLCSVITMAALWETLAFVVRALGSRDQQSLGMVVIATLLLLLAPILINAFVYMTLGRMIYYFLPERRIWRFKASSLAKTFVWLDISAFVVQGAGGNMMSVEDSPSTNDTGRKVYMIGVGIQEFFILIFVTIAARFHIRMNDLERRRQMVRNTPWKFLSWTLYTVLVLITMRILFRLVEFSSGTDLTNDLLRNEWYVLGLDALPMLIAVFLLNLFHPGRSLVGPGSEFPRLSRKEKKALKQQKRASKIRAKERKKTTKAAKRAGISLEDHTSLRESAS</sequence>
<reference evidence="7" key="1">
    <citation type="journal article" date="2020" name="Stud. Mycol.">
        <title>101 Dothideomycetes genomes: a test case for predicting lifestyles and emergence of pathogens.</title>
        <authorList>
            <person name="Haridas S."/>
            <person name="Albert R."/>
            <person name="Binder M."/>
            <person name="Bloem J."/>
            <person name="Labutti K."/>
            <person name="Salamov A."/>
            <person name="Andreopoulos B."/>
            <person name="Baker S."/>
            <person name="Barry K."/>
            <person name="Bills G."/>
            <person name="Bluhm B."/>
            <person name="Cannon C."/>
            <person name="Castanera R."/>
            <person name="Culley D."/>
            <person name="Daum C."/>
            <person name="Ezra D."/>
            <person name="Gonzalez J."/>
            <person name="Henrissat B."/>
            <person name="Kuo A."/>
            <person name="Liang C."/>
            <person name="Lipzen A."/>
            <person name="Lutzoni F."/>
            <person name="Magnuson J."/>
            <person name="Mondo S."/>
            <person name="Nolan M."/>
            <person name="Ohm R."/>
            <person name="Pangilinan J."/>
            <person name="Park H.-J."/>
            <person name="Ramirez L."/>
            <person name="Alfaro M."/>
            <person name="Sun H."/>
            <person name="Tritt A."/>
            <person name="Yoshinaga Y."/>
            <person name="Zwiers L.-H."/>
            <person name="Turgeon B."/>
            <person name="Goodwin S."/>
            <person name="Spatafora J."/>
            <person name="Crous P."/>
            <person name="Grigoriev I."/>
        </authorList>
    </citation>
    <scope>NUCLEOTIDE SEQUENCE</scope>
    <source>
        <strain evidence="7">ATCC 16933</strain>
    </source>
</reference>
<accession>A0A6A6NSM1</accession>
<evidence type="ECO:0000256" key="2">
    <source>
        <dbReference type="ARBA" id="ARBA00022692"/>
    </source>
</evidence>
<feature type="transmembrane region" description="Helical" evidence="6">
    <location>
        <begin position="114"/>
        <end position="140"/>
    </location>
</feature>
<evidence type="ECO:0000256" key="1">
    <source>
        <dbReference type="ARBA" id="ARBA00004141"/>
    </source>
</evidence>
<dbReference type="EMBL" id="MU001690">
    <property type="protein sequence ID" value="KAF2454741.1"/>
    <property type="molecule type" value="Genomic_DNA"/>
</dbReference>
<dbReference type="PANTHER" id="PTHR31465:SF15">
    <property type="entry name" value="LIPID TRANSPORTER ATNI-RELATED"/>
    <property type="match status" value="1"/>
</dbReference>
<feature type="region of interest" description="Disordered" evidence="5">
    <location>
        <begin position="317"/>
        <end position="362"/>
    </location>
</feature>
<feature type="compositionally biased region" description="Basic and acidic residues" evidence="5">
    <location>
        <begin position="351"/>
        <end position="362"/>
    </location>
</feature>
<comment type="subcellular location">
    <subcellularLocation>
        <location evidence="1">Membrane</location>
        <topology evidence="1">Multi-pass membrane protein</topology>
    </subcellularLocation>
</comment>
<name>A0A6A6NSM1_9PEZI</name>
<dbReference type="PANTHER" id="PTHR31465">
    <property type="entry name" value="PROTEIN RTA1-RELATED"/>
    <property type="match status" value="1"/>
</dbReference>
<feature type="transmembrane region" description="Helical" evidence="6">
    <location>
        <begin position="86"/>
        <end position="108"/>
    </location>
</feature>
<dbReference type="OrthoDB" id="5384040at2759"/>
<organism evidence="7 8">
    <name type="scientific">Lineolata rhizophorae</name>
    <dbReference type="NCBI Taxonomy" id="578093"/>
    <lineage>
        <taxon>Eukaryota</taxon>
        <taxon>Fungi</taxon>
        <taxon>Dikarya</taxon>
        <taxon>Ascomycota</taxon>
        <taxon>Pezizomycotina</taxon>
        <taxon>Dothideomycetes</taxon>
        <taxon>Dothideomycetes incertae sedis</taxon>
        <taxon>Lineolatales</taxon>
        <taxon>Lineolataceae</taxon>
        <taxon>Lineolata</taxon>
    </lineage>
</organism>
<dbReference type="GO" id="GO:0016020">
    <property type="term" value="C:membrane"/>
    <property type="evidence" value="ECO:0007669"/>
    <property type="project" value="UniProtKB-SubCell"/>
</dbReference>
<proteinExistence type="predicted"/>
<keyword evidence="4 6" id="KW-0472">Membrane</keyword>
<evidence type="ECO:0000313" key="7">
    <source>
        <dbReference type="EMBL" id="KAF2454741.1"/>
    </source>
</evidence>
<keyword evidence="3 6" id="KW-1133">Transmembrane helix</keyword>
<feature type="transmembrane region" description="Helical" evidence="6">
    <location>
        <begin position="161"/>
        <end position="179"/>
    </location>
</feature>
<dbReference type="Pfam" id="PF04479">
    <property type="entry name" value="RTA1"/>
    <property type="match status" value="1"/>
</dbReference>
<feature type="transmembrane region" description="Helical" evidence="6">
    <location>
        <begin position="241"/>
        <end position="259"/>
    </location>
</feature>
<feature type="transmembrane region" description="Helical" evidence="6">
    <location>
        <begin position="199"/>
        <end position="220"/>
    </location>
</feature>
<evidence type="ECO:0000313" key="8">
    <source>
        <dbReference type="Proteomes" id="UP000799766"/>
    </source>
</evidence>